<evidence type="ECO:0000256" key="7">
    <source>
        <dbReference type="ARBA" id="ARBA00023136"/>
    </source>
</evidence>
<feature type="transmembrane region" description="Helical" evidence="8">
    <location>
        <begin position="229"/>
        <end position="251"/>
    </location>
</feature>
<accession>A0ABU3NRB5</accession>
<protein>
    <submittedName>
        <fullName evidence="9">AI-2E family transporter</fullName>
    </submittedName>
</protein>
<evidence type="ECO:0000256" key="2">
    <source>
        <dbReference type="ARBA" id="ARBA00009773"/>
    </source>
</evidence>
<dbReference type="RefSeq" id="WP_315626081.1">
    <property type="nucleotide sequence ID" value="NZ_JAUHMF010000002.1"/>
</dbReference>
<keyword evidence="6 8" id="KW-1133">Transmembrane helix</keyword>
<comment type="caution">
    <text evidence="9">The sequence shown here is derived from an EMBL/GenBank/DDBJ whole genome shotgun (WGS) entry which is preliminary data.</text>
</comment>
<dbReference type="Proteomes" id="UP001254165">
    <property type="component" value="Unassembled WGS sequence"/>
</dbReference>
<keyword evidence="3" id="KW-0813">Transport</keyword>
<feature type="transmembrane region" description="Helical" evidence="8">
    <location>
        <begin position="76"/>
        <end position="98"/>
    </location>
</feature>
<sequence length="412" mass="45429">MEHPGSKTSPPSSPRWSSTTKLVVALTLVALLAGLLMRFRQVIGPLLMAFLIAYLLYPVVRFLNRRLHLPWRLASTLLFVLIILLFVGLLTLGGLAVFEQVQSLINFLQTQVRILPQVLQNLAAHPIEIGPFRFDFSTVAVTDLANQLLGIVQPLLARLGNLVGAFAAGAATAIGWTFFALLVAYFILADAENARQQLLNIQIPGYAEDLQRLSIELGRIWNAFLRGQLVIFTITVLIYIVLLGVLGVKFYFGLALLAGLARFIPYVGPAVAWITYGLVAFLQGSTLFGLLPISYALLVVGCAWITDVIMDNLVVPRLMGEALRVHPAAVMVAAIISANLFGIIGVVLAAPVLASLKLILTYALRKLFDLDPWEGLEIVPPPRRQTWGFLSRLWDSMTQIWGRWVQASRRKT</sequence>
<comment type="similarity">
    <text evidence="2">Belongs to the autoinducer-2 exporter (AI-2E) (TC 2.A.86) family.</text>
</comment>
<keyword evidence="10" id="KW-1185">Reference proteome</keyword>
<feature type="transmembrane region" description="Helical" evidence="8">
    <location>
        <begin position="20"/>
        <end position="37"/>
    </location>
</feature>
<dbReference type="EMBL" id="JAUHMF010000002">
    <property type="protein sequence ID" value="MDT8899385.1"/>
    <property type="molecule type" value="Genomic_DNA"/>
</dbReference>
<evidence type="ECO:0000256" key="4">
    <source>
        <dbReference type="ARBA" id="ARBA00022475"/>
    </source>
</evidence>
<evidence type="ECO:0000313" key="10">
    <source>
        <dbReference type="Proteomes" id="UP001254165"/>
    </source>
</evidence>
<name>A0ABU3NRB5_9CHLR</name>
<dbReference type="PANTHER" id="PTHR21716">
    <property type="entry name" value="TRANSMEMBRANE PROTEIN"/>
    <property type="match status" value="1"/>
</dbReference>
<comment type="subcellular location">
    <subcellularLocation>
        <location evidence="1">Cell membrane</location>
        <topology evidence="1">Multi-pass membrane protein</topology>
    </subcellularLocation>
</comment>
<dbReference type="Pfam" id="PF01594">
    <property type="entry name" value="AI-2E_transport"/>
    <property type="match status" value="1"/>
</dbReference>
<keyword evidence="5 8" id="KW-0812">Transmembrane</keyword>
<keyword evidence="4" id="KW-1003">Cell membrane</keyword>
<feature type="transmembrane region" description="Helical" evidence="8">
    <location>
        <begin position="162"/>
        <end position="188"/>
    </location>
</feature>
<feature type="transmembrane region" description="Helical" evidence="8">
    <location>
        <begin position="43"/>
        <end position="64"/>
    </location>
</feature>
<keyword evidence="7 8" id="KW-0472">Membrane</keyword>
<dbReference type="InterPro" id="IPR002549">
    <property type="entry name" value="AI-2E-like"/>
</dbReference>
<evidence type="ECO:0000256" key="3">
    <source>
        <dbReference type="ARBA" id="ARBA00022448"/>
    </source>
</evidence>
<evidence type="ECO:0000313" key="9">
    <source>
        <dbReference type="EMBL" id="MDT8899385.1"/>
    </source>
</evidence>
<reference evidence="9 10" key="1">
    <citation type="submission" date="2023-07" db="EMBL/GenBank/DDBJ databases">
        <title>Novel species of Thermanaerothrix with wide hydrolytic capabilities.</title>
        <authorList>
            <person name="Zayulina K.S."/>
            <person name="Podosokorskaya O.A."/>
            <person name="Elcheninov A.G."/>
        </authorList>
    </citation>
    <scope>NUCLEOTIDE SEQUENCE [LARGE SCALE GENOMIC DNA]</scope>
    <source>
        <strain evidence="9 10">4228-RoL</strain>
    </source>
</reference>
<feature type="transmembrane region" description="Helical" evidence="8">
    <location>
        <begin position="263"/>
        <end position="282"/>
    </location>
</feature>
<gene>
    <name evidence="9" type="ORF">QYE77_14055</name>
</gene>
<evidence type="ECO:0000256" key="8">
    <source>
        <dbReference type="SAM" id="Phobius"/>
    </source>
</evidence>
<feature type="transmembrane region" description="Helical" evidence="8">
    <location>
        <begin position="289"/>
        <end position="310"/>
    </location>
</feature>
<evidence type="ECO:0000256" key="1">
    <source>
        <dbReference type="ARBA" id="ARBA00004651"/>
    </source>
</evidence>
<evidence type="ECO:0000256" key="6">
    <source>
        <dbReference type="ARBA" id="ARBA00022989"/>
    </source>
</evidence>
<evidence type="ECO:0000256" key="5">
    <source>
        <dbReference type="ARBA" id="ARBA00022692"/>
    </source>
</evidence>
<feature type="transmembrane region" description="Helical" evidence="8">
    <location>
        <begin position="330"/>
        <end position="356"/>
    </location>
</feature>
<organism evidence="9 10">
    <name type="scientific">Thermanaerothrix solaris</name>
    <dbReference type="NCBI Taxonomy" id="3058434"/>
    <lineage>
        <taxon>Bacteria</taxon>
        <taxon>Bacillati</taxon>
        <taxon>Chloroflexota</taxon>
        <taxon>Anaerolineae</taxon>
        <taxon>Anaerolineales</taxon>
        <taxon>Anaerolineaceae</taxon>
        <taxon>Thermanaerothrix</taxon>
    </lineage>
</organism>
<dbReference type="PANTHER" id="PTHR21716:SF53">
    <property type="entry name" value="PERMEASE PERM-RELATED"/>
    <property type="match status" value="1"/>
</dbReference>
<proteinExistence type="inferred from homology"/>